<dbReference type="EMBL" id="PSQE01000005">
    <property type="protein sequence ID" value="RHN54843.1"/>
    <property type="molecule type" value="Genomic_DNA"/>
</dbReference>
<organism evidence="2 3">
    <name type="scientific">Medicago truncatula</name>
    <name type="common">Barrel medic</name>
    <name type="synonym">Medicago tribuloides</name>
    <dbReference type="NCBI Taxonomy" id="3880"/>
    <lineage>
        <taxon>Eukaryota</taxon>
        <taxon>Viridiplantae</taxon>
        <taxon>Streptophyta</taxon>
        <taxon>Embryophyta</taxon>
        <taxon>Tracheophyta</taxon>
        <taxon>Spermatophyta</taxon>
        <taxon>Magnoliopsida</taxon>
        <taxon>eudicotyledons</taxon>
        <taxon>Gunneridae</taxon>
        <taxon>Pentapetalae</taxon>
        <taxon>rosids</taxon>
        <taxon>fabids</taxon>
        <taxon>Fabales</taxon>
        <taxon>Fabaceae</taxon>
        <taxon>Papilionoideae</taxon>
        <taxon>50 kb inversion clade</taxon>
        <taxon>NPAAA clade</taxon>
        <taxon>Hologalegina</taxon>
        <taxon>IRL clade</taxon>
        <taxon>Trifolieae</taxon>
        <taxon>Medicago</taxon>
    </lineage>
</organism>
<dbReference type="AlphaFoldDB" id="A0A396HQU2"/>
<feature type="region of interest" description="Disordered" evidence="1">
    <location>
        <begin position="42"/>
        <end position="87"/>
    </location>
</feature>
<protein>
    <submittedName>
        <fullName evidence="2">Uncharacterized protein</fullName>
    </submittedName>
</protein>
<accession>A0A396HQU2</accession>
<proteinExistence type="predicted"/>
<name>A0A396HQU2_MEDTR</name>
<sequence>MENKDSEIQDEVPKVLVDDDGSSKKLDPVKKDISNTVVDGSSKNLDLLKDSSNSVVDGNSEDIAVKPAEGSSKEDLDKTAEKSSKNLNDELAKKSYEIFQGIDKKACGGEDSKLKKRLVDLFNNKPASSVNDDEEVNKACDIIDEFLEEDNLLAAVIRKMETDVGAGMLLAQKELGAVIKNDEEEKKAKKQKTTK</sequence>
<comment type="caution">
    <text evidence="2">The sequence shown here is derived from an EMBL/GenBank/DDBJ whole genome shotgun (WGS) entry which is preliminary data.</text>
</comment>
<feature type="compositionally biased region" description="Basic and acidic residues" evidence="1">
    <location>
        <begin position="71"/>
        <end position="87"/>
    </location>
</feature>
<evidence type="ECO:0000313" key="3">
    <source>
        <dbReference type="Proteomes" id="UP000265566"/>
    </source>
</evidence>
<feature type="region of interest" description="Disordered" evidence="1">
    <location>
        <begin position="1"/>
        <end position="28"/>
    </location>
</feature>
<dbReference type="Proteomes" id="UP000265566">
    <property type="component" value="Chromosome 5"/>
</dbReference>
<reference evidence="3" key="1">
    <citation type="journal article" date="2018" name="Nat. Plants">
        <title>Whole-genome landscape of Medicago truncatula symbiotic genes.</title>
        <authorList>
            <person name="Pecrix Y."/>
            <person name="Staton S.E."/>
            <person name="Sallet E."/>
            <person name="Lelandais-Briere C."/>
            <person name="Moreau S."/>
            <person name="Carrere S."/>
            <person name="Blein T."/>
            <person name="Jardinaud M.F."/>
            <person name="Latrasse D."/>
            <person name="Zouine M."/>
            <person name="Zahm M."/>
            <person name="Kreplak J."/>
            <person name="Mayjonade B."/>
            <person name="Satge C."/>
            <person name="Perez M."/>
            <person name="Cauet S."/>
            <person name="Marande W."/>
            <person name="Chantry-Darmon C."/>
            <person name="Lopez-Roques C."/>
            <person name="Bouchez O."/>
            <person name="Berard A."/>
            <person name="Debelle F."/>
            <person name="Munos S."/>
            <person name="Bendahmane A."/>
            <person name="Berges H."/>
            <person name="Niebel A."/>
            <person name="Buitink J."/>
            <person name="Frugier F."/>
            <person name="Benhamed M."/>
            <person name="Crespi M."/>
            <person name="Gouzy J."/>
            <person name="Gamas P."/>
        </authorList>
    </citation>
    <scope>NUCLEOTIDE SEQUENCE [LARGE SCALE GENOMIC DNA]</scope>
    <source>
        <strain evidence="3">cv. Jemalong A17</strain>
    </source>
</reference>
<gene>
    <name evidence="2" type="ORF">MtrunA17_Chr5g0411281</name>
</gene>
<dbReference type="Gramene" id="rna29936">
    <property type="protein sequence ID" value="RHN54843.1"/>
    <property type="gene ID" value="gene29936"/>
</dbReference>
<evidence type="ECO:0000313" key="2">
    <source>
        <dbReference type="EMBL" id="RHN54843.1"/>
    </source>
</evidence>
<evidence type="ECO:0000256" key="1">
    <source>
        <dbReference type="SAM" id="MobiDB-lite"/>
    </source>
</evidence>
<feature type="compositionally biased region" description="Low complexity" evidence="1">
    <location>
        <begin position="42"/>
        <end position="57"/>
    </location>
</feature>